<dbReference type="EMBL" id="KQ484334">
    <property type="protein sequence ID" value="KYP35708.1"/>
    <property type="molecule type" value="Genomic_DNA"/>
</dbReference>
<dbReference type="OMA" id="LLKLWHI"/>
<reference evidence="2" key="1">
    <citation type="journal article" date="2012" name="Nat. Biotechnol.">
        <title>Draft genome sequence of pigeonpea (Cajanus cajan), an orphan legume crop of resource-poor farmers.</title>
        <authorList>
            <person name="Varshney R.K."/>
            <person name="Chen W."/>
            <person name="Li Y."/>
            <person name="Bharti A.K."/>
            <person name="Saxena R.K."/>
            <person name="Schlueter J.A."/>
            <person name="Donoghue M.T."/>
            <person name="Azam S."/>
            <person name="Fan G."/>
            <person name="Whaley A.M."/>
            <person name="Farmer A.D."/>
            <person name="Sheridan J."/>
            <person name="Iwata A."/>
            <person name="Tuteja R."/>
            <person name="Penmetsa R.V."/>
            <person name="Wu W."/>
            <person name="Upadhyaya H.D."/>
            <person name="Yang S.P."/>
            <person name="Shah T."/>
            <person name="Saxena K.B."/>
            <person name="Michael T."/>
            <person name="McCombie W.R."/>
            <person name="Yang B."/>
            <person name="Zhang G."/>
            <person name="Yang H."/>
            <person name="Wang J."/>
            <person name="Spillane C."/>
            <person name="Cook D.R."/>
            <person name="May G.D."/>
            <person name="Xu X."/>
            <person name="Jackson S.A."/>
        </authorList>
    </citation>
    <scope>NUCLEOTIDE SEQUENCE [LARGE SCALE GENOMIC DNA]</scope>
</reference>
<evidence type="ECO:0000259" key="1">
    <source>
        <dbReference type="Pfam" id="PF07727"/>
    </source>
</evidence>
<organism evidence="2 3">
    <name type="scientific">Cajanus cajan</name>
    <name type="common">Pigeon pea</name>
    <name type="synonym">Cajanus indicus</name>
    <dbReference type="NCBI Taxonomy" id="3821"/>
    <lineage>
        <taxon>Eukaryota</taxon>
        <taxon>Viridiplantae</taxon>
        <taxon>Streptophyta</taxon>
        <taxon>Embryophyta</taxon>
        <taxon>Tracheophyta</taxon>
        <taxon>Spermatophyta</taxon>
        <taxon>Magnoliopsida</taxon>
        <taxon>eudicotyledons</taxon>
        <taxon>Gunneridae</taxon>
        <taxon>Pentapetalae</taxon>
        <taxon>rosids</taxon>
        <taxon>fabids</taxon>
        <taxon>Fabales</taxon>
        <taxon>Fabaceae</taxon>
        <taxon>Papilionoideae</taxon>
        <taxon>50 kb inversion clade</taxon>
        <taxon>NPAAA clade</taxon>
        <taxon>indigoferoid/millettioid clade</taxon>
        <taxon>Phaseoleae</taxon>
        <taxon>Cajanus</taxon>
    </lineage>
</organism>
<dbReference type="InterPro" id="IPR043502">
    <property type="entry name" value="DNA/RNA_pol_sf"/>
</dbReference>
<dbReference type="PANTHER" id="PTHR11439">
    <property type="entry name" value="GAG-POL-RELATED RETROTRANSPOSON"/>
    <property type="match status" value="1"/>
</dbReference>
<evidence type="ECO:0000313" key="2">
    <source>
        <dbReference type="EMBL" id="KYP35708.1"/>
    </source>
</evidence>
<keyword evidence="3" id="KW-1185">Reference proteome</keyword>
<gene>
    <name evidence="2" type="ORF">KK1_043251</name>
</gene>
<dbReference type="Pfam" id="PF07727">
    <property type="entry name" value="RVT_2"/>
    <property type="match status" value="1"/>
</dbReference>
<protein>
    <submittedName>
        <fullName evidence="2">Copia protein</fullName>
    </submittedName>
</protein>
<dbReference type="Gramene" id="C.cajan_40887.t">
    <property type="protein sequence ID" value="C.cajan_40887.t.cds1"/>
    <property type="gene ID" value="C.cajan_40887"/>
</dbReference>
<name>A0A151QZC2_CAJCA</name>
<dbReference type="Proteomes" id="UP000075243">
    <property type="component" value="Unassembled WGS sequence"/>
</dbReference>
<sequence>MHKEIQALNLNHTWTLVPYQAQESIIDSKWVFKTKYKADGTIERRKARLVAKGFQQTAGLDYEETFSPVVKSSTIRIILAIAVHLNWEVKQLDINNAFLNGYLKQTVYMNQPEGFADPTKPNHVCKLSKAIYGLKQAPRAWFDSLKNALLKWGFQNTKSDTSLFTLRGKNHITFLLIYVDDIIVTGNNTKFLEAFVKQLNIVFSLKDLGQLHYFLGIEVHRDATGMYLKQSKYIKDLLRKFKMENASPCPTPMVTGKQFTIEGEKLKNPTEFRQAIGALQYLTNTRPDIAFSVNKLSQFMSSPTLDHWQGIKRILRYLQGTMHYCLHIKCSAYLDIAGFSDADWATSVDDRKSMAGQCVFLGDTLVSWSSRKQQVVSRSSTESEYRALADLAAEITWTRSLLTELKLPQPRKPILWCDNLSAKALASNPVMHARTKHIETDVHYIRDQVLQDKVIVAYVPSADQIADCLTKALTHTRFNQLRDKLGVTPSPSV</sequence>
<dbReference type="InterPro" id="IPR013103">
    <property type="entry name" value="RVT_2"/>
</dbReference>
<dbReference type="CDD" id="cd09272">
    <property type="entry name" value="RNase_HI_RT_Ty1"/>
    <property type="match status" value="1"/>
</dbReference>
<evidence type="ECO:0000313" key="3">
    <source>
        <dbReference type="Proteomes" id="UP000075243"/>
    </source>
</evidence>
<feature type="domain" description="Reverse transcriptase Ty1/copia-type" evidence="1">
    <location>
        <begin position="11"/>
        <end position="254"/>
    </location>
</feature>
<dbReference type="AlphaFoldDB" id="A0A151QZC2"/>
<dbReference type="PANTHER" id="PTHR11439:SF455">
    <property type="entry name" value="RLK (RECEPTOR-LIKE PROTEIN KINASE) 8, PUTATIVE-RELATED"/>
    <property type="match status" value="1"/>
</dbReference>
<accession>A0A151QZC2</accession>
<dbReference type="SUPFAM" id="SSF56672">
    <property type="entry name" value="DNA/RNA polymerases"/>
    <property type="match status" value="1"/>
</dbReference>
<proteinExistence type="predicted"/>